<accession>A0AAE3ZM93</accession>
<dbReference type="InterPro" id="IPR036390">
    <property type="entry name" value="WH_DNA-bd_sf"/>
</dbReference>
<dbReference type="AlphaFoldDB" id="A0AAE3ZM93"/>
<dbReference type="InterPro" id="IPR036388">
    <property type="entry name" value="WH-like_DNA-bd_sf"/>
</dbReference>
<organism evidence="1 2">
    <name type="scientific">Catenuloplanes niger</name>
    <dbReference type="NCBI Taxonomy" id="587534"/>
    <lineage>
        <taxon>Bacteria</taxon>
        <taxon>Bacillati</taxon>
        <taxon>Actinomycetota</taxon>
        <taxon>Actinomycetes</taxon>
        <taxon>Micromonosporales</taxon>
        <taxon>Micromonosporaceae</taxon>
        <taxon>Catenuloplanes</taxon>
    </lineage>
</organism>
<dbReference type="Gene3D" id="1.10.10.10">
    <property type="entry name" value="Winged helix-like DNA-binding domain superfamily/Winged helix DNA-binding domain"/>
    <property type="match status" value="1"/>
</dbReference>
<sequence length="462" mass="48140">MAMVIGLVIHASHRARFDAAVRTLTGATLEWITYENEPEIRPRVGELLRRKHVDGLLLGPMPYARAREVIPNSLPVAVTRSAALDLALAWGRALAAGIPGTPVSIDTFAQDTIDEVAEALGLDRTAIAGLPFDESQTVSGIVDFHRRAAAPLVISVRTGVIAAGIEGATVVTAQPEIATIRAELHQLALRVKSKQADELRFAAGVFLVAPNSPDPDRARIGLMNLLLNTPEFADCWIENRDRRGVVVFAHRALFEAVTHRWVDLDVLSRAQETLGVRVVAGFGIGASARTCVALAERAAARAEQEPAPGAYLIEDSGLVIGPMGAGSTALTFTYRAHDAGLEDLAAEVGLSAGTLSRLAAIERGLAGRPVSPGELAASLGITDPSGRRLIRKLSERGLVIDEGSAQVSRKGRPTRLYRLAITAATTTGPASANLAGTGATGTAAAAGSAAGAGTGVTGAVRS</sequence>
<name>A0AAE3ZM93_9ACTN</name>
<comment type="caution">
    <text evidence="1">The sequence shown here is derived from an EMBL/GenBank/DDBJ whole genome shotgun (WGS) entry which is preliminary data.</text>
</comment>
<dbReference type="Proteomes" id="UP001183629">
    <property type="component" value="Unassembled WGS sequence"/>
</dbReference>
<dbReference type="SUPFAM" id="SSF46785">
    <property type="entry name" value="Winged helix' DNA-binding domain"/>
    <property type="match status" value="1"/>
</dbReference>
<gene>
    <name evidence="1" type="ORF">J2S44_002622</name>
</gene>
<proteinExistence type="predicted"/>
<reference evidence="1 2" key="1">
    <citation type="submission" date="2023-07" db="EMBL/GenBank/DDBJ databases">
        <title>Sequencing the genomes of 1000 actinobacteria strains.</title>
        <authorList>
            <person name="Klenk H.-P."/>
        </authorList>
    </citation>
    <scope>NUCLEOTIDE SEQUENCE [LARGE SCALE GENOMIC DNA]</scope>
    <source>
        <strain evidence="1 2">DSM 44711</strain>
    </source>
</reference>
<evidence type="ECO:0000313" key="2">
    <source>
        <dbReference type="Proteomes" id="UP001183629"/>
    </source>
</evidence>
<evidence type="ECO:0000313" key="1">
    <source>
        <dbReference type="EMBL" id="MDR7322372.1"/>
    </source>
</evidence>
<keyword evidence="2" id="KW-1185">Reference proteome</keyword>
<dbReference type="EMBL" id="JAVDYC010000001">
    <property type="protein sequence ID" value="MDR7322372.1"/>
    <property type="molecule type" value="Genomic_DNA"/>
</dbReference>
<protein>
    <submittedName>
        <fullName evidence="1">Transcriptional regulator with XRE-family HTH domain</fullName>
    </submittedName>
</protein>